<reference evidence="3 4" key="1">
    <citation type="submission" date="2020-04" db="EMBL/GenBank/DDBJ databases">
        <authorList>
            <person name="Hitch T.C.A."/>
            <person name="Wylensek D."/>
            <person name="Clavel T."/>
        </authorList>
    </citation>
    <scope>NUCLEOTIDE SEQUENCE [LARGE SCALE GENOMIC DNA]</scope>
    <source>
        <strain evidence="3 4">Oil-RF-744-FAT-WT-6-1</strain>
    </source>
</reference>
<dbReference type="PIRSF" id="PIRSF002746">
    <property type="entry name" value="Gluconate_transporter"/>
    <property type="match status" value="1"/>
</dbReference>
<keyword evidence="1" id="KW-1133">Transmembrane helix</keyword>
<dbReference type="PANTHER" id="PTHR30354">
    <property type="entry name" value="GNT FAMILY GLUCONATE TRANSPORTER"/>
    <property type="match status" value="1"/>
</dbReference>
<dbReference type="NCBIfam" id="TIGR00791">
    <property type="entry name" value="gntP"/>
    <property type="match status" value="1"/>
</dbReference>
<accession>A0A848BVJ9</accession>
<feature type="transmembrane region" description="Helical" evidence="1">
    <location>
        <begin position="138"/>
        <end position="158"/>
    </location>
</feature>
<dbReference type="Proteomes" id="UP000591071">
    <property type="component" value="Unassembled WGS sequence"/>
</dbReference>
<feature type="transmembrane region" description="Helical" evidence="1">
    <location>
        <begin position="268"/>
        <end position="288"/>
    </location>
</feature>
<evidence type="ECO:0000256" key="1">
    <source>
        <dbReference type="SAM" id="Phobius"/>
    </source>
</evidence>
<feature type="transmembrane region" description="Helical" evidence="1">
    <location>
        <begin position="330"/>
        <end position="353"/>
    </location>
</feature>
<dbReference type="GO" id="GO:0015128">
    <property type="term" value="F:gluconate transmembrane transporter activity"/>
    <property type="evidence" value="ECO:0007669"/>
    <property type="project" value="InterPro"/>
</dbReference>
<sequence length="444" mass="46288">MEHWLPVLWVVVAIAMLLFLTVKVKLHSMITLLLMAIFVAFMEGMDAGTLVKTISKGAGSTLGGVGLIVVLGAALGQLMTDCGASKKIADTIVKHCGVRTLKWGVLIVGVIFGISMFFEVAFMVVVPLVVSIAKEAKVPYMFLIIPVLAAVAQAHSIFPPQPGPVALVDAFGADSGMVYLLGLVVVIPSIICAGIVLPKFLKGIDTYAEPKLGNLSEVAVGQYKLPPFLVCLIIPLLPAIFMIGNTIVEATAGKGTALATAFGFFGSPNVSLLTAVLVAIYVFGIRAGRTVDETSTSITNAIKGISTVVLIIGAGGVFKQVIVDAGVGQHIAAAVTGLSISPLILAWIITVIIRWATGQGAVSAITAAGIVAPLIPVFHVDPTLLMLATAAGSNTITMPNDAAFWMMKETFNLSMGQTFKTWGLLELTNSVVGLAIVLVLSLVI</sequence>
<dbReference type="Pfam" id="PF02447">
    <property type="entry name" value="GntP_permease"/>
    <property type="match status" value="1"/>
</dbReference>
<dbReference type="AlphaFoldDB" id="A0A848BVJ9"/>
<keyword evidence="1" id="KW-0812">Transmembrane</keyword>
<feature type="transmembrane region" description="Helical" evidence="1">
    <location>
        <begin position="103"/>
        <end position="126"/>
    </location>
</feature>
<feature type="transmembrane region" description="Helical" evidence="1">
    <location>
        <begin position="300"/>
        <end position="318"/>
    </location>
</feature>
<dbReference type="Proteomes" id="UP001605989">
    <property type="component" value="Unassembled WGS sequence"/>
</dbReference>
<gene>
    <name evidence="2" type="ORF">ACGTZG_02125</name>
    <name evidence="3" type="ORF">HF872_11690</name>
</gene>
<dbReference type="EMBL" id="JBIEKR010000002">
    <property type="protein sequence ID" value="MFG6271981.1"/>
    <property type="molecule type" value="Genomic_DNA"/>
</dbReference>
<keyword evidence="1" id="KW-0472">Membrane</keyword>
<feature type="transmembrane region" description="Helical" evidence="1">
    <location>
        <begin position="30"/>
        <end position="51"/>
    </location>
</feature>
<feature type="transmembrane region" description="Helical" evidence="1">
    <location>
        <begin position="58"/>
        <end position="79"/>
    </location>
</feature>
<keyword evidence="5" id="KW-1185">Reference proteome</keyword>
<dbReference type="GO" id="GO:0005886">
    <property type="term" value="C:plasma membrane"/>
    <property type="evidence" value="ECO:0007669"/>
    <property type="project" value="TreeGrafter"/>
</dbReference>
<dbReference type="PANTHER" id="PTHR30354:SF20">
    <property type="entry name" value="HIGH-AFFINITY GLUCONATE TRANSPORTER"/>
    <property type="match status" value="1"/>
</dbReference>
<proteinExistence type="predicted"/>
<feature type="transmembrane region" description="Helical" evidence="1">
    <location>
        <begin position="422"/>
        <end position="443"/>
    </location>
</feature>
<evidence type="ECO:0000313" key="5">
    <source>
        <dbReference type="Proteomes" id="UP001605989"/>
    </source>
</evidence>
<dbReference type="InterPro" id="IPR003474">
    <property type="entry name" value="Glcn_transporter"/>
</dbReference>
<dbReference type="EMBL" id="JABAFG010000027">
    <property type="protein sequence ID" value="NME29270.1"/>
    <property type="molecule type" value="Genomic_DNA"/>
</dbReference>
<dbReference type="KEGG" id="mhw:ACT01_11870"/>
<dbReference type="RefSeq" id="WP_059075685.1">
    <property type="nucleotide sequence ID" value="NZ_CP011940.1"/>
</dbReference>
<organism evidence="3 4">
    <name type="scientific">Megasphaera hexanoica</name>
    <dbReference type="NCBI Taxonomy" id="1675036"/>
    <lineage>
        <taxon>Bacteria</taxon>
        <taxon>Bacillati</taxon>
        <taxon>Bacillota</taxon>
        <taxon>Negativicutes</taxon>
        <taxon>Veillonellales</taxon>
        <taxon>Veillonellaceae</taxon>
        <taxon>Megasphaera</taxon>
    </lineage>
</organism>
<feature type="transmembrane region" description="Helical" evidence="1">
    <location>
        <begin position="7"/>
        <end position="24"/>
    </location>
</feature>
<reference evidence="2 5" key="2">
    <citation type="submission" date="2024-10" db="EMBL/GenBank/DDBJ databases">
        <authorList>
            <person name="Sang B.-I."/>
            <person name="Prabhaharan D."/>
        </authorList>
    </citation>
    <scope>NUCLEOTIDE SEQUENCE [LARGE SCALE GENOMIC DNA]</scope>
    <source>
        <strain evidence="2 5">MH</strain>
    </source>
</reference>
<feature type="transmembrane region" description="Helical" evidence="1">
    <location>
        <begin position="228"/>
        <end position="248"/>
    </location>
</feature>
<evidence type="ECO:0000313" key="3">
    <source>
        <dbReference type="EMBL" id="NME29270.1"/>
    </source>
</evidence>
<feature type="transmembrane region" description="Helical" evidence="1">
    <location>
        <begin position="360"/>
        <end position="378"/>
    </location>
</feature>
<feature type="transmembrane region" description="Helical" evidence="1">
    <location>
        <begin position="178"/>
        <end position="197"/>
    </location>
</feature>
<protein>
    <submittedName>
        <fullName evidence="3">Gluconate permease</fullName>
    </submittedName>
    <submittedName>
        <fullName evidence="2">Gluconate:H+ symporter</fullName>
    </submittedName>
</protein>
<name>A0A848BVJ9_9FIRM</name>
<dbReference type="OrthoDB" id="9787129at2"/>
<evidence type="ECO:0000313" key="4">
    <source>
        <dbReference type="Proteomes" id="UP000591071"/>
    </source>
</evidence>
<comment type="caution">
    <text evidence="3">The sequence shown here is derived from an EMBL/GenBank/DDBJ whole genome shotgun (WGS) entry which is preliminary data.</text>
</comment>
<evidence type="ECO:0000313" key="2">
    <source>
        <dbReference type="EMBL" id="MFG6271981.1"/>
    </source>
</evidence>